<protein>
    <recommendedName>
        <fullName evidence="4">Solute-binding protein family 3/N-terminal domain-containing protein</fullName>
    </recommendedName>
</protein>
<feature type="domain" description="Solute-binding protein family 3/N-terminal" evidence="4">
    <location>
        <begin position="22"/>
        <end position="250"/>
    </location>
</feature>
<comment type="caution">
    <text evidence="5">The sequence shown here is derived from an EMBL/GenBank/DDBJ whole genome shotgun (WGS) entry which is preliminary data.</text>
</comment>
<evidence type="ECO:0000256" key="2">
    <source>
        <dbReference type="ARBA" id="ARBA00022729"/>
    </source>
</evidence>
<evidence type="ECO:0000313" key="5">
    <source>
        <dbReference type="EMBL" id="GAA0538908.1"/>
    </source>
</evidence>
<dbReference type="Pfam" id="PF00497">
    <property type="entry name" value="SBP_bac_3"/>
    <property type="match status" value="1"/>
</dbReference>
<feature type="chain" id="PRO_5045312713" description="Solute-binding protein family 3/N-terminal domain-containing protein" evidence="3">
    <location>
        <begin position="20"/>
        <end position="255"/>
    </location>
</feature>
<sequence>MLRLLLLLACIAAALPLHASQLLKWCAWEFPGSVSFDNPAKEAQGVTVDFMHELAKRAGFELVISKATPPGRCIKELGDGSSDLVVGIIKTGDGREDIDYIPYGARHPDRVYLAADDNRKLEQVTELSTMTLAAIRNFGFHPDVTVVIEAMPPQQIIRVNSVYSALEVVAKKRVTAALLPPTLVSAVLQKHPGLNAQIREVSFPVSIVKPQRAYIGLSKHCQCPQLAAAIQTSLQQMTADGSIKAIFGDIIIPLF</sequence>
<dbReference type="PANTHER" id="PTHR35936">
    <property type="entry name" value="MEMBRANE-BOUND LYTIC MUREIN TRANSGLYCOSYLASE F"/>
    <property type="match status" value="1"/>
</dbReference>
<keyword evidence="2 3" id="KW-0732">Signal</keyword>
<evidence type="ECO:0000259" key="4">
    <source>
        <dbReference type="SMART" id="SM00062"/>
    </source>
</evidence>
<name>A0ABN1DAX6_9GAMM</name>
<evidence type="ECO:0000256" key="1">
    <source>
        <dbReference type="ARBA" id="ARBA00010333"/>
    </source>
</evidence>
<dbReference type="Proteomes" id="UP001501169">
    <property type="component" value="Unassembled WGS sequence"/>
</dbReference>
<evidence type="ECO:0000256" key="3">
    <source>
        <dbReference type="SAM" id="SignalP"/>
    </source>
</evidence>
<dbReference type="SUPFAM" id="SSF53850">
    <property type="entry name" value="Periplasmic binding protein-like II"/>
    <property type="match status" value="1"/>
</dbReference>
<dbReference type="SMART" id="SM00062">
    <property type="entry name" value="PBPb"/>
    <property type="match status" value="1"/>
</dbReference>
<keyword evidence="6" id="KW-1185">Reference proteome</keyword>
<dbReference type="EMBL" id="BAAAEO010000001">
    <property type="protein sequence ID" value="GAA0538908.1"/>
    <property type="molecule type" value="Genomic_DNA"/>
</dbReference>
<proteinExistence type="inferred from homology"/>
<dbReference type="PANTHER" id="PTHR35936:SF17">
    <property type="entry name" value="ARGININE-BINDING EXTRACELLULAR PROTEIN ARTP"/>
    <property type="match status" value="1"/>
</dbReference>
<comment type="similarity">
    <text evidence="1">Belongs to the bacterial solute-binding protein 3 family.</text>
</comment>
<feature type="signal peptide" evidence="3">
    <location>
        <begin position="1"/>
        <end position="19"/>
    </location>
</feature>
<dbReference type="InterPro" id="IPR001638">
    <property type="entry name" value="Solute-binding_3/MltF_N"/>
</dbReference>
<reference evidence="5 6" key="1">
    <citation type="journal article" date="2019" name="Int. J. Syst. Evol. Microbiol.">
        <title>The Global Catalogue of Microorganisms (GCM) 10K type strain sequencing project: providing services to taxonomists for standard genome sequencing and annotation.</title>
        <authorList>
            <consortium name="The Broad Institute Genomics Platform"/>
            <consortium name="The Broad Institute Genome Sequencing Center for Infectious Disease"/>
            <person name="Wu L."/>
            <person name="Ma J."/>
        </authorList>
    </citation>
    <scope>NUCLEOTIDE SEQUENCE [LARGE SCALE GENOMIC DNA]</scope>
    <source>
        <strain evidence="5 6">JCM 14331</strain>
    </source>
</reference>
<gene>
    <name evidence="5" type="ORF">GCM10009098_03050</name>
</gene>
<organism evidence="5 6">
    <name type="scientific">Rheinheimera aquimaris</name>
    <dbReference type="NCBI Taxonomy" id="412437"/>
    <lineage>
        <taxon>Bacteria</taxon>
        <taxon>Pseudomonadati</taxon>
        <taxon>Pseudomonadota</taxon>
        <taxon>Gammaproteobacteria</taxon>
        <taxon>Chromatiales</taxon>
        <taxon>Chromatiaceae</taxon>
        <taxon>Rheinheimera</taxon>
    </lineage>
</organism>
<evidence type="ECO:0000313" key="6">
    <source>
        <dbReference type="Proteomes" id="UP001501169"/>
    </source>
</evidence>
<accession>A0ABN1DAX6</accession>
<dbReference type="RefSeq" id="WP_226765768.1">
    <property type="nucleotide sequence ID" value="NZ_BAAAEO010000001.1"/>
</dbReference>
<dbReference type="Gene3D" id="3.40.190.10">
    <property type="entry name" value="Periplasmic binding protein-like II"/>
    <property type="match status" value="2"/>
</dbReference>